<accession>A0A3P7Q0K9</accession>
<organism evidence="1 2">
    <name type="scientific">Dibothriocephalus latus</name>
    <name type="common">Fish tapeworm</name>
    <name type="synonym">Diphyllobothrium latum</name>
    <dbReference type="NCBI Taxonomy" id="60516"/>
    <lineage>
        <taxon>Eukaryota</taxon>
        <taxon>Metazoa</taxon>
        <taxon>Spiralia</taxon>
        <taxon>Lophotrochozoa</taxon>
        <taxon>Platyhelminthes</taxon>
        <taxon>Cestoda</taxon>
        <taxon>Eucestoda</taxon>
        <taxon>Diphyllobothriidea</taxon>
        <taxon>Diphyllobothriidae</taxon>
        <taxon>Dibothriocephalus</taxon>
    </lineage>
</organism>
<dbReference type="OrthoDB" id="417506at2759"/>
<dbReference type="EMBL" id="UYRU01074328">
    <property type="protein sequence ID" value="VDN24509.1"/>
    <property type="molecule type" value="Genomic_DNA"/>
</dbReference>
<gene>
    <name evidence="1" type="ORF">DILT_LOCUS14448</name>
</gene>
<keyword evidence="2" id="KW-1185">Reference proteome</keyword>
<proteinExistence type="predicted"/>
<dbReference type="AlphaFoldDB" id="A0A3P7Q0K9"/>
<name>A0A3P7Q0K9_DIBLA</name>
<evidence type="ECO:0000313" key="1">
    <source>
        <dbReference type="EMBL" id="VDN24509.1"/>
    </source>
</evidence>
<reference evidence="1 2" key="1">
    <citation type="submission" date="2018-11" db="EMBL/GenBank/DDBJ databases">
        <authorList>
            <consortium name="Pathogen Informatics"/>
        </authorList>
    </citation>
    <scope>NUCLEOTIDE SEQUENCE [LARGE SCALE GENOMIC DNA]</scope>
</reference>
<evidence type="ECO:0000313" key="2">
    <source>
        <dbReference type="Proteomes" id="UP000281553"/>
    </source>
</evidence>
<dbReference type="Proteomes" id="UP000281553">
    <property type="component" value="Unassembled WGS sequence"/>
</dbReference>
<sequence>MELLSYSEAPAPDSICVRLLVNYGSRCLPWEQRRLEKIFKRLQDSLDSLIFLHGDCCCLSKEKCNLSRAQVKPLMLNNSVTDPLTFEAHFKYDLDADGAGPQALIRGPHSSPSRSHLLRVDTLLQLNANDEEGGLTRPDLFHVLTAAVAAYLDQYLAALVFFLTKYRALPRTLTMHHFLAEDRLIHVLYPPPTEAETEWRAQIHEVFDFFHYELFERRITVPNSVSIKPLLNNYCSIARRKLDVLGDSDFSAVHSAAHAERTGHFHLPLFPPQTELQLPSRPLLRRGMALFPPHSFQRFLGPSSTDLVCPHTHLSLPSGDGTCEIVRGRYTYKHYLQVG</sequence>
<protein>
    <submittedName>
        <fullName evidence="1">Uncharacterized protein</fullName>
    </submittedName>
</protein>